<feature type="region of interest" description="Disordered" evidence="1">
    <location>
        <begin position="1"/>
        <end position="23"/>
    </location>
</feature>
<dbReference type="AlphaFoldDB" id="A0A2J6Q5Z4"/>
<evidence type="ECO:0000313" key="3">
    <source>
        <dbReference type="Proteomes" id="UP000235672"/>
    </source>
</evidence>
<evidence type="ECO:0000256" key="1">
    <source>
        <dbReference type="SAM" id="MobiDB-lite"/>
    </source>
</evidence>
<feature type="compositionally biased region" description="Polar residues" evidence="1">
    <location>
        <begin position="1"/>
        <end position="11"/>
    </location>
</feature>
<reference evidence="2 3" key="1">
    <citation type="submission" date="2016-05" db="EMBL/GenBank/DDBJ databases">
        <title>A degradative enzymes factory behind the ericoid mycorrhizal symbiosis.</title>
        <authorList>
            <consortium name="DOE Joint Genome Institute"/>
            <person name="Martino E."/>
            <person name="Morin E."/>
            <person name="Grelet G."/>
            <person name="Kuo A."/>
            <person name="Kohler A."/>
            <person name="Daghino S."/>
            <person name="Barry K."/>
            <person name="Choi C."/>
            <person name="Cichocki N."/>
            <person name="Clum A."/>
            <person name="Copeland A."/>
            <person name="Hainaut M."/>
            <person name="Haridas S."/>
            <person name="Labutti K."/>
            <person name="Lindquist E."/>
            <person name="Lipzen A."/>
            <person name="Khouja H.-R."/>
            <person name="Murat C."/>
            <person name="Ohm R."/>
            <person name="Olson A."/>
            <person name="Spatafora J."/>
            <person name="Veneault-Fourrey C."/>
            <person name="Henrissat B."/>
            <person name="Grigoriev I."/>
            <person name="Martin F."/>
            <person name="Perotto S."/>
        </authorList>
    </citation>
    <scope>NUCLEOTIDE SEQUENCE [LARGE SCALE GENOMIC DNA]</scope>
    <source>
        <strain evidence="2 3">UAMH 7357</strain>
    </source>
</reference>
<dbReference type="STRING" id="1745343.A0A2J6Q5Z4"/>
<accession>A0A2J6Q5Z4</accession>
<keyword evidence="3" id="KW-1185">Reference proteome</keyword>
<dbReference type="OrthoDB" id="3800738at2759"/>
<evidence type="ECO:0000313" key="2">
    <source>
        <dbReference type="EMBL" id="PMD21696.1"/>
    </source>
</evidence>
<dbReference type="EMBL" id="KZ613480">
    <property type="protein sequence ID" value="PMD21696.1"/>
    <property type="molecule type" value="Genomic_DNA"/>
</dbReference>
<protein>
    <recommendedName>
        <fullName evidence="4">F-box domain-containing protein</fullName>
    </recommendedName>
</protein>
<name>A0A2J6Q5Z4_9HELO</name>
<gene>
    <name evidence="2" type="ORF">NA56DRAFT_121639</name>
</gene>
<proteinExistence type="predicted"/>
<sequence length="315" mass="35719">MSQISYQSFSSPRARRGRDRQSASNLVLKDPNLLSRILSFLDIRTLICSGQRISKTWREVIATTPSLQEALFFKSPPSSAPRLLNPLLAELWPLWFRSPSSFNKRRPRPKASDFRSLKWLQSPSAFRRRNASWRKMLVISGGTQITALKVTLFTQSWLGSEESHGIFSCPDGLRMGALWDLTKDWCMFDEEATFMLNWDEHLFSAGRGRVQCDPRPVENGGWKSKIRKIFPRKESRKGFAGVSLKSTSSSNGRSVYAFSDDGTLDGSEERFVELILSCSVDTQDPEFIGPPVLGQEFQSEGYEKVSISYEKSIPI</sequence>
<dbReference type="SUPFAM" id="SSF81383">
    <property type="entry name" value="F-box domain"/>
    <property type="match status" value="1"/>
</dbReference>
<dbReference type="Proteomes" id="UP000235672">
    <property type="component" value="Unassembled WGS sequence"/>
</dbReference>
<dbReference type="InterPro" id="IPR036047">
    <property type="entry name" value="F-box-like_dom_sf"/>
</dbReference>
<organism evidence="2 3">
    <name type="scientific">Hyaloscypha hepaticicola</name>
    <dbReference type="NCBI Taxonomy" id="2082293"/>
    <lineage>
        <taxon>Eukaryota</taxon>
        <taxon>Fungi</taxon>
        <taxon>Dikarya</taxon>
        <taxon>Ascomycota</taxon>
        <taxon>Pezizomycotina</taxon>
        <taxon>Leotiomycetes</taxon>
        <taxon>Helotiales</taxon>
        <taxon>Hyaloscyphaceae</taxon>
        <taxon>Hyaloscypha</taxon>
    </lineage>
</organism>
<evidence type="ECO:0008006" key="4">
    <source>
        <dbReference type="Google" id="ProtNLM"/>
    </source>
</evidence>